<accession>A0A4R5NTT5</accession>
<dbReference type="GeneID" id="72461197"/>
<sequence>MMIKQSKLIKAAYFSITILAVICVVWLMAGTVTGYFRASYKTFTPSVNGLTVSVIVSMIAAVLLWYIGKWFAGRFTGWFVAFISIMAIPKLILVFAFKLNPISDMYSYNALGGSAANQDSWAWMYHVGVLDLDSIFPHVLHIANLYNVLFRISINSPKVVQVFNIACSVLTTFLILAIVTYFFNRTIGMFAALTFFFLPTWYLYTTLIGAEPAWLLALFLSMYFLIKLLAYRSLKDWHPWVTIGLIIVLLFFAQSIRPLSMVFVIGYVCFVWFRLSEQTTKENRADFWVPRIGILAVMLGFFALNQLQPRIDRFYFGVPIADAKIGEQYTLATGTNPKTGGVYNYNMILKLEKYNHNQKLTNEQRFAGFEKVLSKQLKANVAGIKAHGTWKHFFYDKNETLMKPDYGPVLFYSNTRKKTDQFQVMPRHMINGLTNLVTGNQVVMLLLVIIGLLAQFVAYRIDSKVNRERNGVLLSDTIMIGLTIIFLLVEVQSRYQIAFYVPWTILSGLGMGHLMPTFQVKNDSGSKNDQHERS</sequence>
<dbReference type="Proteomes" id="UP000295181">
    <property type="component" value="Unassembled WGS sequence"/>
</dbReference>
<feature type="transmembrane region" description="Helical" evidence="1">
    <location>
        <begin position="471"/>
        <end position="489"/>
    </location>
</feature>
<keyword evidence="1" id="KW-0472">Membrane</keyword>
<feature type="transmembrane region" description="Helical" evidence="1">
    <location>
        <begin position="75"/>
        <end position="97"/>
    </location>
</feature>
<keyword evidence="1" id="KW-1133">Transmembrane helix</keyword>
<name>A0A4R5NTT5_LENBU</name>
<comment type="caution">
    <text evidence="2">The sequence shown here is derived from an EMBL/GenBank/DDBJ whole genome shotgun (WGS) entry which is preliminary data.</text>
</comment>
<evidence type="ECO:0000256" key="1">
    <source>
        <dbReference type="SAM" id="Phobius"/>
    </source>
</evidence>
<proteinExistence type="predicted"/>
<feature type="transmembrane region" description="Helical" evidence="1">
    <location>
        <begin position="259"/>
        <end position="275"/>
    </location>
</feature>
<feature type="transmembrane region" description="Helical" evidence="1">
    <location>
        <begin position="495"/>
        <end position="514"/>
    </location>
</feature>
<dbReference type="AlphaFoldDB" id="A0A4R5NTT5"/>
<dbReference type="RefSeq" id="WP_013728998.1">
    <property type="nucleotide sequence ID" value="NZ_AZDM01000015.1"/>
</dbReference>
<protein>
    <submittedName>
        <fullName evidence="2">Uncharacterized protein</fullName>
    </submittedName>
</protein>
<evidence type="ECO:0000313" key="3">
    <source>
        <dbReference type="Proteomes" id="UP000295181"/>
    </source>
</evidence>
<keyword evidence="1" id="KW-0812">Transmembrane</keyword>
<feature type="transmembrane region" description="Helical" evidence="1">
    <location>
        <begin position="48"/>
        <end position="68"/>
    </location>
</feature>
<feature type="transmembrane region" description="Helical" evidence="1">
    <location>
        <begin position="12"/>
        <end position="36"/>
    </location>
</feature>
<feature type="transmembrane region" description="Helical" evidence="1">
    <location>
        <begin position="287"/>
        <end position="304"/>
    </location>
</feature>
<evidence type="ECO:0000313" key="2">
    <source>
        <dbReference type="EMBL" id="TDG80921.1"/>
    </source>
</evidence>
<feature type="transmembrane region" description="Helical" evidence="1">
    <location>
        <begin position="213"/>
        <end position="230"/>
    </location>
</feature>
<dbReference type="EMBL" id="PUFP01000012">
    <property type="protein sequence ID" value="TDG80921.1"/>
    <property type="molecule type" value="Genomic_DNA"/>
</dbReference>
<gene>
    <name evidence="2" type="ORF">C5L32_002312</name>
</gene>
<organism evidence="2 3">
    <name type="scientific">Lentilactobacillus buchneri DSM 20057</name>
    <dbReference type="NCBI Taxonomy" id="1423728"/>
    <lineage>
        <taxon>Bacteria</taxon>
        <taxon>Bacillati</taxon>
        <taxon>Bacillota</taxon>
        <taxon>Bacilli</taxon>
        <taxon>Lactobacillales</taxon>
        <taxon>Lactobacillaceae</taxon>
        <taxon>Lentilactobacillus</taxon>
    </lineage>
</organism>
<feature type="transmembrane region" description="Helical" evidence="1">
    <location>
        <begin position="442"/>
        <end position="459"/>
    </location>
</feature>
<feature type="transmembrane region" description="Helical" evidence="1">
    <location>
        <begin position="237"/>
        <end position="253"/>
    </location>
</feature>
<reference evidence="2 3" key="1">
    <citation type="journal article" date="2019" name="Appl. Microbiol. Biotechnol.">
        <title>Uncovering carbohydrate metabolism through a genotype-phenotype association study of 56 lactic acid bacteria genomes.</title>
        <authorList>
            <person name="Buron-Moles G."/>
            <person name="Chailyan A."/>
            <person name="Dolejs I."/>
            <person name="Forster J."/>
            <person name="Miks M.H."/>
        </authorList>
    </citation>
    <scope>NUCLEOTIDE SEQUENCE [LARGE SCALE GENOMIC DNA]</scope>
    <source>
        <strain evidence="2 3">ATCC 4005</strain>
    </source>
</reference>
<feature type="transmembrane region" description="Helical" evidence="1">
    <location>
        <begin position="162"/>
        <end position="183"/>
    </location>
</feature>
<feature type="transmembrane region" description="Helical" evidence="1">
    <location>
        <begin position="190"/>
        <end position="207"/>
    </location>
</feature>